<dbReference type="Pfam" id="PF00201">
    <property type="entry name" value="UDPGT"/>
    <property type="match status" value="1"/>
</dbReference>
<dbReference type="EC" id="2.4.1.-" evidence="4"/>
<dbReference type="InterPro" id="IPR050481">
    <property type="entry name" value="UDP-glycosyltransf_plant"/>
</dbReference>
<proteinExistence type="inferred from homology"/>
<evidence type="ECO:0000256" key="1">
    <source>
        <dbReference type="ARBA" id="ARBA00009995"/>
    </source>
</evidence>
<evidence type="ECO:0000256" key="2">
    <source>
        <dbReference type="ARBA" id="ARBA00022679"/>
    </source>
</evidence>
<keyword evidence="3" id="KW-0328">Glycosyltransferase</keyword>
<dbReference type="Proteomes" id="UP000323000">
    <property type="component" value="Chromosome 2"/>
</dbReference>
<accession>A0A5C7IM31</accession>
<comment type="similarity">
    <text evidence="1 3">Belongs to the UDP-glycosyltransferase family.</text>
</comment>
<evidence type="ECO:0000256" key="4">
    <source>
        <dbReference type="RuleBase" id="RU362057"/>
    </source>
</evidence>
<comment type="caution">
    <text evidence="5">The sequence shown here is derived from an EMBL/GenBank/DDBJ whole genome shotgun (WGS) entry which is preliminary data.</text>
</comment>
<dbReference type="GO" id="GO:0035251">
    <property type="term" value="F:UDP-glucosyltransferase activity"/>
    <property type="evidence" value="ECO:0007669"/>
    <property type="project" value="InterPro"/>
</dbReference>
<sequence length="465" mass="52042">MKKAKLVFIPAPGFSHLVSTFEFAKRLCDRDRRFSVTFLIMNSLLDPPAVSFIESQQQQQQQIIKLIHLPQPQQPPPDHLKPYPEIYKFTHRENYKPLVKHLLSNMMLSTRAASNSVPQIAGLVLDFFTAPMVDVGHELGLPSYLFSTSNLALLDLTLYFLTHPTHVKESNPELTLPSFVNSVPASVLPAPVFSKEDGFVVTLKLAQKFMDMKGIIVNTFQELESYALLSFLDTKIPPVYPVGPVIGLSSSTEMVDSAQNEKIMKWLDHQPDSSVVFLCFGSMVKFGATQLREIGIGLESSGYRFLWAMGGDSIHHDEDILQEGLLDRTAEKGKICRWAPQVEVLAHKAIGGFVSHCGWNSILKSLWCGVPIVTWPIHAEQKLNAFKMVRELGLAVEMRSKEVNGDDLVMMADEIKEAISRVMDSDSEVRKRVQEMALKCKKAVMDGGSSHGYFARLIEDIIANI</sequence>
<dbReference type="FunFam" id="3.40.50.2000:FF:000056">
    <property type="entry name" value="Glycosyltransferase"/>
    <property type="match status" value="1"/>
</dbReference>
<dbReference type="SUPFAM" id="SSF53756">
    <property type="entry name" value="UDP-Glycosyltransferase/glycogen phosphorylase"/>
    <property type="match status" value="1"/>
</dbReference>
<dbReference type="CDD" id="cd03784">
    <property type="entry name" value="GT1_Gtf-like"/>
    <property type="match status" value="1"/>
</dbReference>
<keyword evidence="6" id="KW-1185">Reference proteome</keyword>
<dbReference type="AlphaFoldDB" id="A0A5C7IM31"/>
<dbReference type="InterPro" id="IPR035595">
    <property type="entry name" value="UDP_glycos_trans_CS"/>
</dbReference>
<evidence type="ECO:0000313" key="5">
    <source>
        <dbReference type="EMBL" id="TXG70220.1"/>
    </source>
</evidence>
<dbReference type="EMBL" id="VAHF01000002">
    <property type="protein sequence ID" value="TXG70220.1"/>
    <property type="molecule type" value="Genomic_DNA"/>
</dbReference>
<dbReference type="OrthoDB" id="5835829at2759"/>
<dbReference type="PANTHER" id="PTHR48048:SF83">
    <property type="entry name" value="GLYCOSYLTRANSFERASE"/>
    <property type="match status" value="1"/>
</dbReference>
<dbReference type="PANTHER" id="PTHR48048">
    <property type="entry name" value="GLYCOSYLTRANSFERASE"/>
    <property type="match status" value="1"/>
</dbReference>
<gene>
    <name evidence="5" type="ORF">EZV62_005155</name>
</gene>
<evidence type="ECO:0000256" key="3">
    <source>
        <dbReference type="RuleBase" id="RU003718"/>
    </source>
</evidence>
<protein>
    <recommendedName>
        <fullName evidence="4">Glycosyltransferase</fullName>
        <ecNumber evidence="4">2.4.1.-</ecNumber>
    </recommendedName>
</protein>
<name>A0A5C7IM31_9ROSI</name>
<reference evidence="6" key="1">
    <citation type="journal article" date="2019" name="Gigascience">
        <title>De novo genome assembly of the endangered Acer yangbiense, a plant species with extremely small populations endemic to Yunnan Province, China.</title>
        <authorList>
            <person name="Yang J."/>
            <person name="Wariss H.M."/>
            <person name="Tao L."/>
            <person name="Zhang R."/>
            <person name="Yun Q."/>
            <person name="Hollingsworth P."/>
            <person name="Dao Z."/>
            <person name="Luo G."/>
            <person name="Guo H."/>
            <person name="Ma Y."/>
            <person name="Sun W."/>
        </authorList>
    </citation>
    <scope>NUCLEOTIDE SEQUENCE [LARGE SCALE GENOMIC DNA]</scope>
    <source>
        <strain evidence="6">cv. Malutang</strain>
    </source>
</reference>
<keyword evidence="2 3" id="KW-0808">Transferase</keyword>
<dbReference type="Gene3D" id="3.40.50.2000">
    <property type="entry name" value="Glycogen Phosphorylase B"/>
    <property type="match status" value="2"/>
</dbReference>
<organism evidence="5 6">
    <name type="scientific">Acer yangbiense</name>
    <dbReference type="NCBI Taxonomy" id="1000413"/>
    <lineage>
        <taxon>Eukaryota</taxon>
        <taxon>Viridiplantae</taxon>
        <taxon>Streptophyta</taxon>
        <taxon>Embryophyta</taxon>
        <taxon>Tracheophyta</taxon>
        <taxon>Spermatophyta</taxon>
        <taxon>Magnoliopsida</taxon>
        <taxon>eudicotyledons</taxon>
        <taxon>Gunneridae</taxon>
        <taxon>Pentapetalae</taxon>
        <taxon>rosids</taxon>
        <taxon>malvids</taxon>
        <taxon>Sapindales</taxon>
        <taxon>Sapindaceae</taxon>
        <taxon>Hippocastanoideae</taxon>
        <taxon>Acereae</taxon>
        <taxon>Acer</taxon>
    </lineage>
</organism>
<evidence type="ECO:0000313" key="6">
    <source>
        <dbReference type="Proteomes" id="UP000323000"/>
    </source>
</evidence>
<dbReference type="PROSITE" id="PS00375">
    <property type="entry name" value="UDPGT"/>
    <property type="match status" value="1"/>
</dbReference>
<dbReference type="InterPro" id="IPR002213">
    <property type="entry name" value="UDP_glucos_trans"/>
</dbReference>